<evidence type="ECO:0000313" key="12">
    <source>
        <dbReference type="Proteomes" id="UP000247454"/>
    </source>
</evidence>
<evidence type="ECO:0000313" key="11">
    <source>
        <dbReference type="EMBL" id="PYE90342.1"/>
    </source>
</evidence>
<evidence type="ECO:0000256" key="2">
    <source>
        <dbReference type="ARBA" id="ARBA00022475"/>
    </source>
</evidence>
<keyword evidence="2" id="KW-1003">Cell membrane</keyword>
<dbReference type="InterPro" id="IPR032807">
    <property type="entry name" value="GNVR"/>
</dbReference>
<comment type="subcellular location">
    <subcellularLocation>
        <location evidence="1">Cell membrane</location>
        <topology evidence="1">Multi-pass membrane protein</topology>
    </subcellularLocation>
</comment>
<keyword evidence="4 8" id="KW-1133">Transmembrane helix</keyword>
<evidence type="ECO:0000256" key="3">
    <source>
        <dbReference type="ARBA" id="ARBA00022692"/>
    </source>
</evidence>
<dbReference type="InterPro" id="IPR003856">
    <property type="entry name" value="LPS_length_determ_N"/>
</dbReference>
<keyword evidence="3 8" id="KW-0812">Transmembrane</keyword>
<feature type="compositionally biased region" description="Basic and acidic residues" evidence="7">
    <location>
        <begin position="1"/>
        <end position="23"/>
    </location>
</feature>
<evidence type="ECO:0000256" key="8">
    <source>
        <dbReference type="SAM" id="Phobius"/>
    </source>
</evidence>
<protein>
    <submittedName>
        <fullName evidence="11">Uncharacterized protein involved in exopolysaccharide biosynthesis</fullName>
    </submittedName>
</protein>
<keyword evidence="6" id="KW-0175">Coiled coil</keyword>
<evidence type="ECO:0000259" key="10">
    <source>
        <dbReference type="Pfam" id="PF13807"/>
    </source>
</evidence>
<evidence type="ECO:0000256" key="6">
    <source>
        <dbReference type="SAM" id="Coils"/>
    </source>
</evidence>
<feature type="region of interest" description="Disordered" evidence="7">
    <location>
        <begin position="560"/>
        <end position="593"/>
    </location>
</feature>
<feature type="region of interest" description="Disordered" evidence="7">
    <location>
        <begin position="1"/>
        <end position="83"/>
    </location>
</feature>
<dbReference type="PANTHER" id="PTHR32309:SF13">
    <property type="entry name" value="FERRIC ENTEROBACTIN TRANSPORT PROTEIN FEPE"/>
    <property type="match status" value="1"/>
</dbReference>
<accession>A0A318TF96</accession>
<comment type="caution">
    <text evidence="11">The sequence shown here is derived from an EMBL/GenBank/DDBJ whole genome shotgun (WGS) entry which is preliminary data.</text>
</comment>
<feature type="domain" description="Tyrosine-protein kinase G-rich" evidence="10">
    <location>
        <begin position="479"/>
        <end position="551"/>
    </location>
</feature>
<dbReference type="Pfam" id="PF02706">
    <property type="entry name" value="Wzz"/>
    <property type="match status" value="1"/>
</dbReference>
<evidence type="ECO:0000256" key="4">
    <source>
        <dbReference type="ARBA" id="ARBA00022989"/>
    </source>
</evidence>
<dbReference type="InterPro" id="IPR050445">
    <property type="entry name" value="Bact_polysacc_biosynth/exp"/>
</dbReference>
<feature type="transmembrane region" description="Helical" evidence="8">
    <location>
        <begin position="532"/>
        <end position="554"/>
    </location>
</feature>
<dbReference type="GO" id="GO:0004713">
    <property type="term" value="F:protein tyrosine kinase activity"/>
    <property type="evidence" value="ECO:0007669"/>
    <property type="project" value="TreeGrafter"/>
</dbReference>
<dbReference type="AlphaFoldDB" id="A0A318TF96"/>
<organism evidence="11 12">
    <name type="scientific">Phyllobacterium leguminum</name>
    <dbReference type="NCBI Taxonomy" id="314237"/>
    <lineage>
        <taxon>Bacteria</taxon>
        <taxon>Pseudomonadati</taxon>
        <taxon>Pseudomonadota</taxon>
        <taxon>Alphaproteobacteria</taxon>
        <taxon>Hyphomicrobiales</taxon>
        <taxon>Phyllobacteriaceae</taxon>
        <taxon>Phyllobacterium</taxon>
    </lineage>
</organism>
<evidence type="ECO:0000256" key="5">
    <source>
        <dbReference type="ARBA" id="ARBA00023136"/>
    </source>
</evidence>
<keyword evidence="5 8" id="KW-0472">Membrane</keyword>
<dbReference type="EMBL" id="QJTF01000001">
    <property type="protein sequence ID" value="PYE90342.1"/>
    <property type="molecule type" value="Genomic_DNA"/>
</dbReference>
<feature type="coiled-coil region" evidence="6">
    <location>
        <begin position="307"/>
        <end position="363"/>
    </location>
</feature>
<dbReference type="PANTHER" id="PTHR32309">
    <property type="entry name" value="TYROSINE-PROTEIN KINASE"/>
    <property type="match status" value="1"/>
</dbReference>
<dbReference type="Pfam" id="PF13807">
    <property type="entry name" value="GNVR"/>
    <property type="match status" value="1"/>
</dbReference>
<keyword evidence="12" id="KW-1185">Reference proteome</keyword>
<dbReference type="GO" id="GO:0005886">
    <property type="term" value="C:plasma membrane"/>
    <property type="evidence" value="ECO:0007669"/>
    <property type="project" value="UniProtKB-SubCell"/>
</dbReference>
<name>A0A318TF96_9HYPH</name>
<feature type="coiled-coil region" evidence="6">
    <location>
        <begin position="417"/>
        <end position="466"/>
    </location>
</feature>
<sequence length="593" mass="63576">MDRRRVAHERRMAELEAQVREAEAQTDASRPADDTKARKAEETRILEEMAAVEADLRARLGPGEVRPSSPPPATAPSRADAPSAELARYARGTPRQENQDDEWKPLVDPRVVLDAIRRSRNLIIATTLLGVLLAAAYALSLPKMYASTADLLIDPRSLQTIGRDLTPDQLPSDASLAVIESQARLIDSASVLTPVIEQAGLLKDPEFNGTLKSAGVAGFIASIRNVLSVGGEQDATTLETKVLNNLRKSLTISRDPKSFLVSVTVKTREAEKSAHLANMISDVFQKQLGAADAQLAKQATGELSARLAGLKAGVENAENAVQKFKAANDLVDVQGRLIDDDTIANLNNQLSAARAETIRLKARAQSLQGTTADSLFTTGLPEGLNSSVITALRSQYAAATQQADGLATKLGPRHPQLIQAQSQAAGLRRQIEAELARIRNSIQIDLQRSTQQEQDLSARLAQMKVKYAGNNADMVKLRELEREASAQRSVYEAFLLRARETGEQQGIGTANVRVISAARPALDPLGPSRRTLVLAGLVLGLLAGLGLAILRGIYASLTGGGRGEPDDGDDAHPFSPESGESRLAAAKRRARAT</sequence>
<feature type="domain" description="Polysaccharide chain length determinant N-terminal" evidence="9">
    <location>
        <begin position="113"/>
        <end position="198"/>
    </location>
</feature>
<reference evidence="11 12" key="1">
    <citation type="submission" date="2018-06" db="EMBL/GenBank/DDBJ databases">
        <title>Genomic Encyclopedia of Type Strains, Phase III (KMG-III): the genomes of soil and plant-associated and newly described type strains.</title>
        <authorList>
            <person name="Whitman W."/>
        </authorList>
    </citation>
    <scope>NUCLEOTIDE SEQUENCE [LARGE SCALE GENOMIC DNA]</scope>
    <source>
        <strain evidence="11 12">ORS 1419</strain>
    </source>
</reference>
<evidence type="ECO:0000259" key="9">
    <source>
        <dbReference type="Pfam" id="PF02706"/>
    </source>
</evidence>
<evidence type="ECO:0000256" key="1">
    <source>
        <dbReference type="ARBA" id="ARBA00004651"/>
    </source>
</evidence>
<evidence type="ECO:0000256" key="7">
    <source>
        <dbReference type="SAM" id="MobiDB-lite"/>
    </source>
</evidence>
<feature type="compositionally biased region" description="Basic and acidic residues" evidence="7">
    <location>
        <begin position="30"/>
        <end position="47"/>
    </location>
</feature>
<dbReference type="Proteomes" id="UP000247454">
    <property type="component" value="Unassembled WGS sequence"/>
</dbReference>
<gene>
    <name evidence="11" type="ORF">C7477_10113</name>
</gene>
<proteinExistence type="predicted"/>
<feature type="transmembrane region" description="Helical" evidence="8">
    <location>
        <begin position="122"/>
        <end position="139"/>
    </location>
</feature>